<evidence type="ECO:0000313" key="3">
    <source>
        <dbReference type="Proteomes" id="UP000235943"/>
    </source>
</evidence>
<organism evidence="2 3">
    <name type="scientific">Streptomyces cahuitamycinicus</name>
    <dbReference type="NCBI Taxonomy" id="2070367"/>
    <lineage>
        <taxon>Bacteria</taxon>
        <taxon>Bacillati</taxon>
        <taxon>Actinomycetota</taxon>
        <taxon>Actinomycetes</taxon>
        <taxon>Kitasatosporales</taxon>
        <taxon>Streptomycetaceae</taxon>
        <taxon>Streptomyces</taxon>
    </lineage>
</organism>
<sequence length="59" mass="6593">MPTWAGRRLGPPAREDKKGKPLQDTFTVTREKGTWHLTVFTDQPAEPGKESTATDNPRS</sequence>
<comment type="caution">
    <text evidence="2">The sequence shown here is derived from an EMBL/GenBank/DDBJ whole genome shotgun (WGS) entry which is preliminary data.</text>
</comment>
<evidence type="ECO:0000256" key="1">
    <source>
        <dbReference type="SAM" id="MobiDB-lite"/>
    </source>
</evidence>
<protein>
    <submittedName>
        <fullName evidence="2">Uncharacterized protein</fullName>
    </submittedName>
</protein>
<evidence type="ECO:0000313" key="2">
    <source>
        <dbReference type="EMBL" id="PNG22098.1"/>
    </source>
</evidence>
<keyword evidence="3" id="KW-1185">Reference proteome</keyword>
<dbReference type="Proteomes" id="UP000235943">
    <property type="component" value="Unassembled WGS sequence"/>
</dbReference>
<accession>A0A2N8TSW7</accession>
<feature type="region of interest" description="Disordered" evidence="1">
    <location>
        <begin position="1"/>
        <end position="59"/>
    </location>
</feature>
<dbReference type="AlphaFoldDB" id="A0A2N8TSW7"/>
<reference evidence="2 3" key="1">
    <citation type="submission" date="2018-01" db="EMBL/GenBank/DDBJ databases">
        <title>Draft genome sequence of Streptomyces sp. 13K301.</title>
        <authorList>
            <person name="Sahin N."/>
            <person name="Saygin H."/>
            <person name="Ay H."/>
        </authorList>
    </citation>
    <scope>NUCLEOTIDE SEQUENCE [LARGE SCALE GENOMIC DNA]</scope>
    <source>
        <strain evidence="2 3">13K301</strain>
    </source>
</reference>
<gene>
    <name evidence="2" type="ORF">C1J00_11355</name>
</gene>
<dbReference type="OrthoDB" id="4334007at2"/>
<proteinExistence type="predicted"/>
<dbReference type="EMBL" id="POUC01000060">
    <property type="protein sequence ID" value="PNG22098.1"/>
    <property type="molecule type" value="Genomic_DNA"/>
</dbReference>
<name>A0A2N8TSW7_9ACTN</name>